<feature type="compositionally biased region" description="Acidic residues" evidence="1">
    <location>
        <begin position="246"/>
        <end position="263"/>
    </location>
</feature>
<protein>
    <recommendedName>
        <fullName evidence="2">SCA7 domain-containing protein</fullName>
    </recommendedName>
</protein>
<feature type="compositionally biased region" description="Basic and acidic residues" evidence="1">
    <location>
        <begin position="187"/>
        <end position="219"/>
    </location>
</feature>
<feature type="compositionally biased region" description="Pro residues" evidence="1">
    <location>
        <begin position="42"/>
        <end position="52"/>
    </location>
</feature>
<feature type="compositionally biased region" description="Polar residues" evidence="1">
    <location>
        <begin position="1"/>
        <end position="22"/>
    </location>
</feature>
<dbReference type="Gene3D" id="6.10.140.1270">
    <property type="match status" value="1"/>
</dbReference>
<gene>
    <name evidence="3" type="ORF">Clacol_005342</name>
</gene>
<evidence type="ECO:0000256" key="1">
    <source>
        <dbReference type="SAM" id="MobiDB-lite"/>
    </source>
</evidence>
<dbReference type="PANTHER" id="PTHR47805">
    <property type="entry name" value="SAGA-ASSOCIATED FACTOR 73"/>
    <property type="match status" value="1"/>
</dbReference>
<sequence length="329" mass="36294">MSLRTSSLTPSEGSPFTFQAYLSPSDKTDNETGRKRDLDTPPNDPISLPSPPTSWLSAKDMRVFGATPLTASIDIGIVRCKDCQKPILKSAIVDHSGKKRKYDEGEDGPPNKKARPAPKITKGRAKGPIDYDRQCGVINDKGLPCSRSLTCKSHSMGAKRAVGGRSRLYDDLLLDWNRAHNPNFVEPVKRETKAEKKEKRDREREEKRKAKELAGELKKGQTKTSKATTKKKTKDGKGVLIPTVNEGEEDEEEAGAEEDVDSENEMEGLIRAIRLAGQKGLIGVPLATTDDTDTGTFFIARRERLRACRDLLSGALVRRTLTTTTTTSR</sequence>
<proteinExistence type="predicted"/>
<dbReference type="PROSITE" id="PS51505">
    <property type="entry name" value="SCA7"/>
    <property type="match status" value="1"/>
</dbReference>
<feature type="compositionally biased region" description="Basic and acidic residues" evidence="1">
    <location>
        <begin position="26"/>
        <end position="39"/>
    </location>
</feature>
<dbReference type="Proteomes" id="UP001050691">
    <property type="component" value="Unassembled WGS sequence"/>
</dbReference>
<dbReference type="InterPro" id="IPR037804">
    <property type="entry name" value="SGF73"/>
</dbReference>
<dbReference type="AlphaFoldDB" id="A0AAV5ADN3"/>
<feature type="region of interest" description="Disordered" evidence="1">
    <location>
        <begin position="1"/>
        <end position="55"/>
    </location>
</feature>
<feature type="compositionally biased region" description="Basic residues" evidence="1">
    <location>
        <begin position="112"/>
        <end position="125"/>
    </location>
</feature>
<evidence type="ECO:0000313" key="3">
    <source>
        <dbReference type="EMBL" id="GJJ11111.1"/>
    </source>
</evidence>
<dbReference type="InterPro" id="IPR013243">
    <property type="entry name" value="SCA7_dom"/>
</dbReference>
<evidence type="ECO:0000313" key="4">
    <source>
        <dbReference type="Proteomes" id="UP001050691"/>
    </source>
</evidence>
<feature type="domain" description="SCA7" evidence="2">
    <location>
        <begin position="122"/>
        <end position="188"/>
    </location>
</feature>
<keyword evidence="4" id="KW-1185">Reference proteome</keyword>
<dbReference type="Pfam" id="PF08313">
    <property type="entry name" value="SCA7"/>
    <property type="match status" value="1"/>
</dbReference>
<feature type="region of interest" description="Disordered" evidence="1">
    <location>
        <begin position="97"/>
        <end position="127"/>
    </location>
</feature>
<feature type="region of interest" description="Disordered" evidence="1">
    <location>
        <begin position="185"/>
        <end position="263"/>
    </location>
</feature>
<organism evidence="3 4">
    <name type="scientific">Clathrus columnatus</name>
    <dbReference type="NCBI Taxonomy" id="1419009"/>
    <lineage>
        <taxon>Eukaryota</taxon>
        <taxon>Fungi</taxon>
        <taxon>Dikarya</taxon>
        <taxon>Basidiomycota</taxon>
        <taxon>Agaricomycotina</taxon>
        <taxon>Agaricomycetes</taxon>
        <taxon>Phallomycetidae</taxon>
        <taxon>Phallales</taxon>
        <taxon>Clathraceae</taxon>
        <taxon>Clathrus</taxon>
    </lineage>
</organism>
<dbReference type="GO" id="GO:0000124">
    <property type="term" value="C:SAGA complex"/>
    <property type="evidence" value="ECO:0007669"/>
    <property type="project" value="InterPro"/>
</dbReference>
<accession>A0AAV5ADN3</accession>
<dbReference type="PANTHER" id="PTHR47805:SF1">
    <property type="entry name" value="SAGA-ASSOCIATED FACTOR 73"/>
    <property type="match status" value="1"/>
</dbReference>
<reference evidence="3" key="1">
    <citation type="submission" date="2021-10" db="EMBL/GenBank/DDBJ databases">
        <title>De novo Genome Assembly of Clathrus columnatus (Basidiomycota, Fungi) Using Illumina and Nanopore Sequence Data.</title>
        <authorList>
            <person name="Ogiso-Tanaka E."/>
            <person name="Itagaki H."/>
            <person name="Hosoya T."/>
            <person name="Hosaka K."/>
        </authorList>
    </citation>
    <scope>NUCLEOTIDE SEQUENCE</scope>
    <source>
        <strain evidence="3">MO-923</strain>
    </source>
</reference>
<comment type="caution">
    <text evidence="3">The sequence shown here is derived from an EMBL/GenBank/DDBJ whole genome shotgun (WGS) entry which is preliminary data.</text>
</comment>
<evidence type="ECO:0000259" key="2">
    <source>
        <dbReference type="PROSITE" id="PS51505"/>
    </source>
</evidence>
<dbReference type="EMBL" id="BPWL01000006">
    <property type="protein sequence ID" value="GJJ11111.1"/>
    <property type="molecule type" value="Genomic_DNA"/>
</dbReference>
<name>A0AAV5ADN3_9AGAM</name>